<dbReference type="PANTHER" id="PTHR43205">
    <property type="entry name" value="PROSTAGLANDIN REDUCTASE"/>
    <property type="match status" value="1"/>
</dbReference>
<dbReference type="EMBL" id="KZ805416">
    <property type="protein sequence ID" value="PVH98331.1"/>
    <property type="molecule type" value="Genomic_DNA"/>
</dbReference>
<dbReference type="CDD" id="cd05288">
    <property type="entry name" value="PGDH"/>
    <property type="match status" value="1"/>
</dbReference>
<dbReference type="GO" id="GO:0016628">
    <property type="term" value="F:oxidoreductase activity, acting on the CH-CH group of donors, NAD or NADP as acceptor"/>
    <property type="evidence" value="ECO:0007669"/>
    <property type="project" value="InterPro"/>
</dbReference>
<dbReference type="PANTHER" id="PTHR43205:SF7">
    <property type="entry name" value="PROSTAGLANDIN REDUCTASE 1"/>
    <property type="match status" value="1"/>
</dbReference>
<evidence type="ECO:0000256" key="1">
    <source>
        <dbReference type="ARBA" id="ARBA00023002"/>
    </source>
</evidence>
<dbReference type="InterPro" id="IPR036291">
    <property type="entry name" value="NAD(P)-bd_dom_sf"/>
</dbReference>
<dbReference type="InterPro" id="IPR020843">
    <property type="entry name" value="ER"/>
</dbReference>
<dbReference type="InterPro" id="IPR041694">
    <property type="entry name" value="ADH_N_2"/>
</dbReference>
<proteinExistence type="predicted"/>
<dbReference type="SUPFAM" id="SSF51735">
    <property type="entry name" value="NAD(P)-binding Rossmann-fold domains"/>
    <property type="match status" value="1"/>
</dbReference>
<reference evidence="3 4" key="1">
    <citation type="journal article" date="2018" name="Sci. Rep.">
        <title>Comparative genomics provides insights into the lifestyle and reveals functional heterogeneity of dark septate endophytic fungi.</title>
        <authorList>
            <person name="Knapp D.G."/>
            <person name="Nemeth J.B."/>
            <person name="Barry K."/>
            <person name="Hainaut M."/>
            <person name="Henrissat B."/>
            <person name="Johnson J."/>
            <person name="Kuo A."/>
            <person name="Lim J.H.P."/>
            <person name="Lipzen A."/>
            <person name="Nolan M."/>
            <person name="Ohm R.A."/>
            <person name="Tamas L."/>
            <person name="Grigoriev I.V."/>
            <person name="Spatafora J.W."/>
            <person name="Nagy L.G."/>
            <person name="Kovacs G.M."/>
        </authorList>
    </citation>
    <scope>NUCLEOTIDE SEQUENCE [LARGE SCALE GENOMIC DNA]</scope>
    <source>
        <strain evidence="3 4">DSE2036</strain>
    </source>
</reference>
<dbReference type="Gene3D" id="3.90.180.10">
    <property type="entry name" value="Medium-chain alcohol dehydrogenases, catalytic domain"/>
    <property type="match status" value="1"/>
</dbReference>
<dbReference type="Pfam" id="PF00107">
    <property type="entry name" value="ADH_zinc_N"/>
    <property type="match status" value="1"/>
</dbReference>
<keyword evidence="4" id="KW-1185">Reference proteome</keyword>
<sequence length="373" mass="40787">MVANRGLIFKKVPEGFPVVGEHLDVETRDFDLDAEPVEGSLTVKNLLISFDPYQRGCMRQPDNATWAPPFTPGQPLMGGAVSKVLKSTIADFHPGDLVWGIFGAEEYSVVPPSLIPTVRKLQNPLNLDLVLFTGALGTSGLSAWASFYDIGKPKQGQTIFISAASGGVGQIVGQLAKIEGLRVIGSVGSDEKLRFITEELGFDAGFNYKKEDVQGALERLAPEGLDIYYDNVGGETLEVAISHMKDFGRIGMYISILEVWCLPRTNDDPACVVSCGMVSQYNLPPPLRYGIKNTMEIFLKRLTIQGFIVSDPQFVGPYVGDFFAKMSLWLKEGKIKTKESVTVGIENAATSYLGMFKRENFGKAVLKVADLEE</sequence>
<accession>A0A2V1DKH0</accession>
<evidence type="ECO:0000259" key="2">
    <source>
        <dbReference type="SMART" id="SM00829"/>
    </source>
</evidence>
<keyword evidence="1" id="KW-0560">Oxidoreductase</keyword>
<name>A0A2V1DKH0_9PLEO</name>
<dbReference type="Pfam" id="PF16884">
    <property type="entry name" value="ADH_N_2"/>
    <property type="match status" value="1"/>
</dbReference>
<evidence type="ECO:0000313" key="4">
    <source>
        <dbReference type="Proteomes" id="UP000244855"/>
    </source>
</evidence>
<evidence type="ECO:0000313" key="3">
    <source>
        <dbReference type="EMBL" id="PVH98331.1"/>
    </source>
</evidence>
<dbReference type="Proteomes" id="UP000244855">
    <property type="component" value="Unassembled WGS sequence"/>
</dbReference>
<dbReference type="AlphaFoldDB" id="A0A2V1DKH0"/>
<protein>
    <submittedName>
        <fullName evidence="3">Putative zinc-type alcohol dehydrogenase-like protein PB24D3.08c</fullName>
    </submittedName>
</protein>
<dbReference type="InterPro" id="IPR045010">
    <property type="entry name" value="MDR_fam"/>
</dbReference>
<dbReference type="InterPro" id="IPR011032">
    <property type="entry name" value="GroES-like_sf"/>
</dbReference>
<gene>
    <name evidence="3" type="ORF">DM02DRAFT_615899</name>
</gene>
<dbReference type="InterPro" id="IPR013149">
    <property type="entry name" value="ADH-like_C"/>
</dbReference>
<dbReference type="Gene3D" id="3.40.50.720">
    <property type="entry name" value="NAD(P)-binding Rossmann-like Domain"/>
    <property type="match status" value="1"/>
</dbReference>
<feature type="domain" description="Enoyl reductase (ER)" evidence="2">
    <location>
        <begin position="59"/>
        <end position="366"/>
    </location>
</feature>
<dbReference type="OrthoDB" id="809632at2759"/>
<dbReference type="SMART" id="SM00829">
    <property type="entry name" value="PKS_ER"/>
    <property type="match status" value="1"/>
</dbReference>
<organism evidence="3 4">
    <name type="scientific">Periconia macrospinosa</name>
    <dbReference type="NCBI Taxonomy" id="97972"/>
    <lineage>
        <taxon>Eukaryota</taxon>
        <taxon>Fungi</taxon>
        <taxon>Dikarya</taxon>
        <taxon>Ascomycota</taxon>
        <taxon>Pezizomycotina</taxon>
        <taxon>Dothideomycetes</taxon>
        <taxon>Pleosporomycetidae</taxon>
        <taxon>Pleosporales</taxon>
        <taxon>Massarineae</taxon>
        <taxon>Periconiaceae</taxon>
        <taxon>Periconia</taxon>
    </lineage>
</organism>
<dbReference type="SUPFAM" id="SSF50129">
    <property type="entry name" value="GroES-like"/>
    <property type="match status" value="1"/>
</dbReference>